<dbReference type="PANTHER" id="PTHR44083">
    <property type="entry name" value="TOPLESS-RELATED PROTEIN 1-RELATED"/>
    <property type="match status" value="1"/>
</dbReference>
<dbReference type="SMART" id="SM00668">
    <property type="entry name" value="CTLH"/>
    <property type="match status" value="1"/>
</dbReference>
<keyword evidence="1" id="KW-0853">WD repeat</keyword>
<dbReference type="Pfam" id="PF21889">
    <property type="entry name" value="TPR1-like_2nd"/>
    <property type="match status" value="1"/>
</dbReference>
<organism evidence="4 5">
    <name type="scientific">Populus tomentosa</name>
    <name type="common">Chinese white poplar</name>
    <dbReference type="NCBI Taxonomy" id="118781"/>
    <lineage>
        <taxon>Eukaryota</taxon>
        <taxon>Viridiplantae</taxon>
        <taxon>Streptophyta</taxon>
        <taxon>Embryophyta</taxon>
        <taxon>Tracheophyta</taxon>
        <taxon>Spermatophyta</taxon>
        <taxon>Magnoliopsida</taxon>
        <taxon>eudicotyledons</taxon>
        <taxon>Gunneridae</taxon>
        <taxon>Pentapetalae</taxon>
        <taxon>rosids</taxon>
        <taxon>fabids</taxon>
        <taxon>Malpighiales</taxon>
        <taxon>Salicaceae</taxon>
        <taxon>Saliceae</taxon>
        <taxon>Populus</taxon>
    </lineage>
</organism>
<comment type="caution">
    <text evidence="4">The sequence shown here is derived from an EMBL/GenBank/DDBJ whole genome shotgun (WGS) entry which is preliminary data.</text>
</comment>
<keyword evidence="5" id="KW-1185">Reference proteome</keyword>
<name>A0A8X8A1M0_POPTO</name>
<keyword evidence="2" id="KW-0677">Repeat</keyword>
<dbReference type="InterPro" id="IPR054080">
    <property type="entry name" value="TPR1-like_2nd"/>
</dbReference>
<dbReference type="PANTHER" id="PTHR44083:SF30">
    <property type="entry name" value="TOPLESS-LIKE PROTEIN"/>
    <property type="match status" value="1"/>
</dbReference>
<protein>
    <recommendedName>
        <fullName evidence="3">CTLH domain-containing protein</fullName>
    </recommendedName>
</protein>
<evidence type="ECO:0000259" key="3">
    <source>
        <dbReference type="PROSITE" id="PS50897"/>
    </source>
</evidence>
<sequence length="260" mass="29768">MGLIPKAHVYGLVARASKPGSFFASVLNLIKILTSKAAVEMSALSKDLVLLISQFLDEEGFEETARIGDWDEAERYLSCFTKLSDNRFSMKVYFEIRKQKFLEALDNKDRAKALDILVKDLKTFVPYNEELFKEMTLLLTLNDIRDHESLSMYSDADSARKVMRVELKKLIEANPLFSDKLEFPNVASHRYVKNFERSLSLFLILTARQYSHSQKFPYLRILGQNLDLVLNLGHVQEDESGQEIGLRLVVLGLIGLRLEV</sequence>
<dbReference type="GO" id="GO:0006355">
    <property type="term" value="P:regulation of DNA-templated transcription"/>
    <property type="evidence" value="ECO:0007669"/>
    <property type="project" value="InterPro"/>
</dbReference>
<dbReference type="OrthoDB" id="1602884at2759"/>
<gene>
    <name evidence="4" type="ORF">POTOM_024265</name>
</gene>
<proteinExistence type="predicted"/>
<reference evidence="4" key="1">
    <citation type="journal article" date="2020" name="bioRxiv">
        <title>Hybrid origin of Populus tomentosa Carr. identified through genome sequencing and phylogenomic analysis.</title>
        <authorList>
            <person name="An X."/>
            <person name="Gao K."/>
            <person name="Chen Z."/>
            <person name="Li J."/>
            <person name="Yang X."/>
            <person name="Yang X."/>
            <person name="Zhou J."/>
            <person name="Guo T."/>
            <person name="Zhao T."/>
            <person name="Huang S."/>
            <person name="Miao D."/>
            <person name="Khan W.U."/>
            <person name="Rao P."/>
            <person name="Ye M."/>
            <person name="Lei B."/>
            <person name="Liao W."/>
            <person name="Wang J."/>
            <person name="Ji L."/>
            <person name="Li Y."/>
            <person name="Guo B."/>
            <person name="Mustafa N.S."/>
            <person name="Li S."/>
            <person name="Yun Q."/>
            <person name="Keller S.R."/>
            <person name="Mao J."/>
            <person name="Zhang R."/>
            <person name="Strauss S.H."/>
        </authorList>
    </citation>
    <scope>NUCLEOTIDE SEQUENCE</scope>
    <source>
        <strain evidence="4">GM15</strain>
        <tissue evidence="4">Leaf</tissue>
    </source>
</reference>
<evidence type="ECO:0000313" key="5">
    <source>
        <dbReference type="Proteomes" id="UP000886885"/>
    </source>
</evidence>
<dbReference type="Proteomes" id="UP000886885">
    <property type="component" value="Chromosome 6A"/>
</dbReference>
<accession>A0A8X8A1M0</accession>
<evidence type="ECO:0000256" key="1">
    <source>
        <dbReference type="ARBA" id="ARBA00022574"/>
    </source>
</evidence>
<dbReference type="InterPro" id="IPR027728">
    <property type="entry name" value="Topless_fam"/>
</dbReference>
<evidence type="ECO:0000313" key="4">
    <source>
        <dbReference type="EMBL" id="KAG6772840.1"/>
    </source>
</evidence>
<dbReference type="EMBL" id="JAAWWB010000011">
    <property type="protein sequence ID" value="KAG6772840.1"/>
    <property type="molecule type" value="Genomic_DNA"/>
</dbReference>
<dbReference type="PROSITE" id="PS50897">
    <property type="entry name" value="CTLH"/>
    <property type="match status" value="1"/>
</dbReference>
<dbReference type="AlphaFoldDB" id="A0A8X8A1M0"/>
<evidence type="ECO:0000256" key="2">
    <source>
        <dbReference type="ARBA" id="ARBA00022737"/>
    </source>
</evidence>
<dbReference type="InterPro" id="IPR006595">
    <property type="entry name" value="CTLH_C"/>
</dbReference>
<feature type="domain" description="CTLH" evidence="3">
    <location>
        <begin position="68"/>
        <end position="112"/>
    </location>
</feature>